<gene>
    <name evidence="1" type="ORF">GT755_27220</name>
</gene>
<dbReference type="AlphaFoldDB" id="A0A7C9JI39"/>
<dbReference type="RefSeq" id="WP_161482455.1">
    <property type="nucleotide sequence ID" value="NZ_WXEW01000008.1"/>
</dbReference>
<dbReference type="Proteomes" id="UP000479526">
    <property type="component" value="Unassembled WGS sequence"/>
</dbReference>
<protein>
    <submittedName>
        <fullName evidence="1">Uncharacterized protein</fullName>
    </submittedName>
</protein>
<sequence length="190" mass="21444">MTTHPLDVSWLCGEYTEYGYSFIYIRDAPEQVITRLGGRWEDFTPGPFPGNPDQFPFPGDPIGIASIGEWSFIVESGSLGTREEDVLPSLSKGTRLVSQFALSIKGLDYFYWFEDGKIRFGFWAQEGYMMETPDELVDTMAEIDRLYPGLPYLYEGPAFLLAERLTGIALTRQLLADSTFCWGVVPEPPL</sequence>
<dbReference type="EMBL" id="WXEW01000008">
    <property type="protein sequence ID" value="NAS25363.1"/>
    <property type="molecule type" value="Genomic_DNA"/>
</dbReference>
<reference evidence="1 2" key="1">
    <citation type="submission" date="2020-01" db="EMBL/GenBank/DDBJ databases">
        <title>Herbidospora sp. NEAU-GS84 nov., a novel actinomycete isolated from soil.</title>
        <authorList>
            <person name="Han L."/>
        </authorList>
    </citation>
    <scope>NUCLEOTIDE SEQUENCE [LARGE SCALE GENOMIC DNA]</scope>
    <source>
        <strain evidence="1 2">NEAU-GS84</strain>
    </source>
</reference>
<proteinExistence type="predicted"/>
<dbReference type="Pfam" id="PF20062">
    <property type="entry name" value="DUF6461"/>
    <property type="match status" value="1"/>
</dbReference>
<accession>A0A7C9JI39</accession>
<name>A0A7C9JI39_9ACTN</name>
<keyword evidence="2" id="KW-1185">Reference proteome</keyword>
<evidence type="ECO:0000313" key="1">
    <source>
        <dbReference type="EMBL" id="NAS25363.1"/>
    </source>
</evidence>
<evidence type="ECO:0000313" key="2">
    <source>
        <dbReference type="Proteomes" id="UP000479526"/>
    </source>
</evidence>
<organism evidence="1 2">
    <name type="scientific">Herbidospora solisilvae</name>
    <dbReference type="NCBI Taxonomy" id="2696284"/>
    <lineage>
        <taxon>Bacteria</taxon>
        <taxon>Bacillati</taxon>
        <taxon>Actinomycetota</taxon>
        <taxon>Actinomycetes</taxon>
        <taxon>Streptosporangiales</taxon>
        <taxon>Streptosporangiaceae</taxon>
        <taxon>Herbidospora</taxon>
    </lineage>
</organism>
<comment type="caution">
    <text evidence="1">The sequence shown here is derived from an EMBL/GenBank/DDBJ whole genome shotgun (WGS) entry which is preliminary data.</text>
</comment>
<dbReference type="InterPro" id="IPR045592">
    <property type="entry name" value="DUF6461"/>
</dbReference>